<evidence type="ECO:0000313" key="21">
    <source>
        <dbReference type="Proteomes" id="UP000601768"/>
    </source>
</evidence>
<feature type="domain" description="Nudix hydrolase" evidence="19">
    <location>
        <begin position="1"/>
        <end position="127"/>
    </location>
</feature>
<keyword evidence="8 18" id="KW-0460">Magnesium</keyword>
<evidence type="ECO:0000256" key="18">
    <source>
        <dbReference type="PIRSR" id="PIRSR603561-2"/>
    </source>
</evidence>
<dbReference type="InterPro" id="IPR015797">
    <property type="entry name" value="NUDIX_hydrolase-like_dom_sf"/>
</dbReference>
<dbReference type="InterPro" id="IPR000086">
    <property type="entry name" value="NUDIX_hydrolase_dom"/>
</dbReference>
<dbReference type="Gene3D" id="3.90.79.10">
    <property type="entry name" value="Nucleoside Triphosphate Pyrophosphohydrolase"/>
    <property type="match status" value="1"/>
</dbReference>
<dbReference type="InterPro" id="IPR020084">
    <property type="entry name" value="NUDIX_hydrolase_CS"/>
</dbReference>
<feature type="binding site" evidence="18">
    <location>
        <position position="56"/>
    </location>
    <ligand>
        <name>Mg(2+)</name>
        <dbReference type="ChEBI" id="CHEBI:18420"/>
    </ligand>
</feature>
<evidence type="ECO:0000313" key="20">
    <source>
        <dbReference type="EMBL" id="MBC3765307.1"/>
    </source>
</evidence>
<evidence type="ECO:0000256" key="2">
    <source>
        <dbReference type="ARBA" id="ARBA00005582"/>
    </source>
</evidence>
<reference evidence="20" key="2">
    <citation type="submission" date="2020-08" db="EMBL/GenBank/DDBJ databases">
        <authorList>
            <person name="Lai Q."/>
        </authorList>
    </citation>
    <scope>NUCLEOTIDE SEQUENCE</scope>
    <source>
        <strain evidence="20">S27-2</strain>
    </source>
</reference>
<name>A0A8J6M1B8_9ALTE</name>
<keyword evidence="7" id="KW-0378">Hydrolase</keyword>
<organism evidence="20 21">
    <name type="scientific">Neptunicella marina</name>
    <dbReference type="NCBI Taxonomy" id="2125989"/>
    <lineage>
        <taxon>Bacteria</taxon>
        <taxon>Pseudomonadati</taxon>
        <taxon>Pseudomonadota</taxon>
        <taxon>Gammaproteobacteria</taxon>
        <taxon>Alteromonadales</taxon>
        <taxon>Alteromonadaceae</taxon>
        <taxon>Neptunicella</taxon>
    </lineage>
</organism>
<evidence type="ECO:0000256" key="10">
    <source>
        <dbReference type="ARBA" id="ARBA00035861"/>
    </source>
</evidence>
<dbReference type="PANTHER" id="PTHR47707">
    <property type="entry name" value="8-OXO-DGTP DIPHOSPHATASE"/>
    <property type="match status" value="1"/>
</dbReference>
<evidence type="ECO:0000256" key="8">
    <source>
        <dbReference type="ARBA" id="ARBA00022842"/>
    </source>
</evidence>
<dbReference type="Proteomes" id="UP000601768">
    <property type="component" value="Unassembled WGS sequence"/>
</dbReference>
<dbReference type="GO" id="GO:0044716">
    <property type="term" value="F:8-oxo-GDP phosphatase activity"/>
    <property type="evidence" value="ECO:0007669"/>
    <property type="project" value="TreeGrafter"/>
</dbReference>
<keyword evidence="4" id="KW-0235">DNA replication</keyword>
<dbReference type="EC" id="3.6.1.55" evidence="12"/>
<dbReference type="PROSITE" id="PS51462">
    <property type="entry name" value="NUDIX"/>
    <property type="match status" value="1"/>
</dbReference>
<dbReference type="GO" id="GO:0008413">
    <property type="term" value="F:8-oxo-7,8-dihydroguanosine triphosphate pyrophosphatase activity"/>
    <property type="evidence" value="ECO:0007669"/>
    <property type="project" value="InterPro"/>
</dbReference>
<dbReference type="GO" id="GO:0044715">
    <property type="term" value="F:8-oxo-dGDP phosphatase activity"/>
    <property type="evidence" value="ECO:0007669"/>
    <property type="project" value="TreeGrafter"/>
</dbReference>
<evidence type="ECO:0000256" key="17">
    <source>
        <dbReference type="PIRSR" id="PIRSR603561-1"/>
    </source>
</evidence>
<dbReference type="InterPro" id="IPR047127">
    <property type="entry name" value="MutT-like"/>
</dbReference>
<keyword evidence="6" id="KW-0227">DNA damage</keyword>
<dbReference type="InterPro" id="IPR029119">
    <property type="entry name" value="MutY_C"/>
</dbReference>
<evidence type="ECO:0000256" key="16">
    <source>
        <dbReference type="ARBA" id="ARBA00042798"/>
    </source>
</evidence>
<evidence type="ECO:0000256" key="3">
    <source>
        <dbReference type="ARBA" id="ARBA00022457"/>
    </source>
</evidence>
<gene>
    <name evidence="20" type="primary">mutT</name>
    <name evidence="20" type="ORF">H8B19_05430</name>
</gene>
<keyword evidence="5 18" id="KW-0479">Metal-binding</keyword>
<evidence type="ECO:0000256" key="4">
    <source>
        <dbReference type="ARBA" id="ARBA00022705"/>
    </source>
</evidence>
<dbReference type="PROSITE" id="PS00893">
    <property type="entry name" value="NUDIX_BOX"/>
    <property type="match status" value="1"/>
</dbReference>
<dbReference type="GO" id="GO:0006260">
    <property type="term" value="P:DNA replication"/>
    <property type="evidence" value="ECO:0007669"/>
    <property type="project" value="UniProtKB-KW"/>
</dbReference>
<feature type="binding site" evidence="18">
    <location>
        <position position="36"/>
    </location>
    <ligand>
        <name>Mg(2+)</name>
        <dbReference type="ChEBI" id="CHEBI:18420"/>
    </ligand>
</feature>
<evidence type="ECO:0000256" key="11">
    <source>
        <dbReference type="ARBA" id="ARBA00036904"/>
    </source>
</evidence>
<proteinExistence type="inferred from homology"/>
<comment type="cofactor">
    <cofactor evidence="1 18">
        <name>Mg(2+)</name>
        <dbReference type="ChEBI" id="CHEBI:18420"/>
    </cofactor>
</comment>
<evidence type="ECO:0000256" key="14">
    <source>
        <dbReference type="ARBA" id="ARBA00041592"/>
    </source>
</evidence>
<evidence type="ECO:0000256" key="12">
    <source>
        <dbReference type="ARBA" id="ARBA00038905"/>
    </source>
</evidence>
<dbReference type="EMBL" id="JACNEP010000003">
    <property type="protein sequence ID" value="MBC3765307.1"/>
    <property type="molecule type" value="Genomic_DNA"/>
</dbReference>
<dbReference type="GO" id="GO:0035539">
    <property type="term" value="F:8-oxo-7,8-dihydrodeoxyguanosine triphosphate pyrophosphatase activity"/>
    <property type="evidence" value="ECO:0007669"/>
    <property type="project" value="UniProtKB-EC"/>
</dbReference>
<dbReference type="InterPro" id="IPR020476">
    <property type="entry name" value="Nudix_hydrolase"/>
</dbReference>
<dbReference type="GO" id="GO:0046872">
    <property type="term" value="F:metal ion binding"/>
    <property type="evidence" value="ECO:0007669"/>
    <property type="project" value="UniProtKB-KW"/>
</dbReference>
<evidence type="ECO:0000256" key="13">
    <source>
        <dbReference type="ARBA" id="ARBA00040794"/>
    </source>
</evidence>
<evidence type="ECO:0000256" key="6">
    <source>
        <dbReference type="ARBA" id="ARBA00022763"/>
    </source>
</evidence>
<evidence type="ECO:0000256" key="9">
    <source>
        <dbReference type="ARBA" id="ARBA00023204"/>
    </source>
</evidence>
<keyword evidence="21" id="KW-1185">Reference proteome</keyword>
<dbReference type="InterPro" id="IPR003561">
    <property type="entry name" value="Mutator_MutT"/>
</dbReference>
<dbReference type="GO" id="GO:0006281">
    <property type="term" value="P:DNA repair"/>
    <property type="evidence" value="ECO:0007669"/>
    <property type="project" value="UniProtKB-KW"/>
</dbReference>
<dbReference type="PANTHER" id="PTHR47707:SF1">
    <property type="entry name" value="NUDIX HYDROLASE FAMILY PROTEIN"/>
    <property type="match status" value="1"/>
</dbReference>
<keyword evidence="3" id="KW-0515">Mutator protein</keyword>
<dbReference type="SUPFAM" id="SSF55811">
    <property type="entry name" value="Nudix"/>
    <property type="match status" value="1"/>
</dbReference>
<dbReference type="PRINTS" id="PR00502">
    <property type="entry name" value="NUDIXFAMILY"/>
</dbReference>
<keyword evidence="9" id="KW-0234">DNA repair</keyword>
<dbReference type="FunFam" id="3.90.79.10:FF:000014">
    <property type="entry name" value="8-oxo-dGTP diphosphatase MutT"/>
    <property type="match status" value="1"/>
</dbReference>
<evidence type="ECO:0000256" key="5">
    <source>
        <dbReference type="ARBA" id="ARBA00022723"/>
    </source>
</evidence>
<accession>A0A8J6M1B8</accession>
<evidence type="ECO:0000256" key="7">
    <source>
        <dbReference type="ARBA" id="ARBA00022801"/>
    </source>
</evidence>
<dbReference type="CDD" id="cd03425">
    <property type="entry name" value="NUDIX_MutT_NudA_like"/>
    <property type="match status" value="1"/>
</dbReference>
<dbReference type="Pfam" id="PF14815">
    <property type="entry name" value="NUDIX_4"/>
    <property type="match status" value="1"/>
</dbReference>
<feature type="binding site" evidence="17">
    <location>
        <position position="27"/>
    </location>
    <ligand>
        <name>8-oxo-dGTP</name>
        <dbReference type="ChEBI" id="CHEBI:77896"/>
    </ligand>
</feature>
<evidence type="ECO:0000256" key="15">
    <source>
        <dbReference type="ARBA" id="ARBA00041979"/>
    </source>
</evidence>
<feature type="binding site" evidence="17">
    <location>
        <begin position="33"/>
        <end position="36"/>
    </location>
    <ligand>
        <name>8-oxo-dGTP</name>
        <dbReference type="ChEBI" id="CHEBI:77896"/>
    </ligand>
</feature>
<feature type="binding site" evidence="17">
    <location>
        <position position="118"/>
    </location>
    <ligand>
        <name>8-oxo-dGTP</name>
        <dbReference type="ChEBI" id="CHEBI:77896"/>
    </ligand>
</feature>
<comment type="catalytic activity">
    <reaction evidence="11">
        <text>8-oxo-GTP + H2O = 8-oxo-GMP + diphosphate + H(+)</text>
        <dbReference type="Rhea" id="RHEA:67616"/>
        <dbReference type="ChEBI" id="CHEBI:15377"/>
        <dbReference type="ChEBI" id="CHEBI:15378"/>
        <dbReference type="ChEBI" id="CHEBI:33019"/>
        <dbReference type="ChEBI" id="CHEBI:143553"/>
        <dbReference type="ChEBI" id="CHEBI:145694"/>
    </reaction>
</comment>
<comment type="caution">
    <text evidence="20">The sequence shown here is derived from an EMBL/GenBank/DDBJ whole genome shotgun (WGS) entry which is preliminary data.</text>
</comment>
<evidence type="ECO:0000259" key="19">
    <source>
        <dbReference type="PROSITE" id="PS51462"/>
    </source>
</evidence>
<protein>
    <recommendedName>
        <fullName evidence="13">8-oxo-dGTP diphosphatase</fullName>
        <ecNumber evidence="12">3.6.1.55</ecNumber>
    </recommendedName>
    <alternativeName>
        <fullName evidence="16">7,8-dihydro-8-oxoguanine-triphosphatase</fullName>
    </alternativeName>
    <alternativeName>
        <fullName evidence="15">Mutator protein MutT</fullName>
    </alternativeName>
    <alternativeName>
        <fullName evidence="14">dGTP pyrophosphohydrolase</fullName>
    </alternativeName>
</protein>
<dbReference type="AlphaFoldDB" id="A0A8J6M1B8"/>
<reference evidence="20" key="1">
    <citation type="journal article" date="2018" name="Int. J. Syst. Evol. Microbiol.">
        <title>Neptunicella marina gen. nov., sp. nov., isolated from surface seawater.</title>
        <authorList>
            <person name="Liu X."/>
            <person name="Lai Q."/>
            <person name="Du Y."/>
            <person name="Zhang X."/>
            <person name="Liu Z."/>
            <person name="Sun F."/>
            <person name="Shao Z."/>
        </authorList>
    </citation>
    <scope>NUCLEOTIDE SEQUENCE</scope>
    <source>
        <strain evidence="20">S27-2</strain>
    </source>
</reference>
<dbReference type="RefSeq" id="WP_186505921.1">
    <property type="nucleotide sequence ID" value="NZ_JACNEP010000003.1"/>
</dbReference>
<feature type="binding site" evidence="17">
    <location>
        <position position="22"/>
    </location>
    <ligand>
        <name>8-oxo-dGTP</name>
        <dbReference type="ChEBI" id="CHEBI:77896"/>
    </ligand>
</feature>
<dbReference type="NCBIfam" id="TIGR00586">
    <property type="entry name" value="mutt"/>
    <property type="match status" value="1"/>
</dbReference>
<comment type="catalytic activity">
    <reaction evidence="10">
        <text>8-oxo-dGTP + H2O = 8-oxo-dGMP + diphosphate + H(+)</text>
        <dbReference type="Rhea" id="RHEA:31575"/>
        <dbReference type="ChEBI" id="CHEBI:15377"/>
        <dbReference type="ChEBI" id="CHEBI:15378"/>
        <dbReference type="ChEBI" id="CHEBI:33019"/>
        <dbReference type="ChEBI" id="CHEBI:63224"/>
        <dbReference type="ChEBI" id="CHEBI:77896"/>
        <dbReference type="EC" id="3.6.1.55"/>
    </reaction>
</comment>
<sequence length="130" mass="14641">MKTVEVAVGVIHRDGQIYITRRAQQLHQGGKWEFPGGKKEQGETVHQALCRELTEEVGIDVQSTEPLLVVEHDYGDKKVRLETLLVTRFGGEPYGREGQQGQWVKLNDLSNFDFPEANKAILQKVLEALA</sequence>
<comment type="similarity">
    <text evidence="2">Belongs to the Nudix hydrolase family.</text>
</comment>
<evidence type="ECO:0000256" key="1">
    <source>
        <dbReference type="ARBA" id="ARBA00001946"/>
    </source>
</evidence>